<dbReference type="InterPro" id="IPR052059">
    <property type="entry name" value="CR_Ser/Thr_kinase"/>
</dbReference>
<dbReference type="EMBL" id="JBBWWR010000006">
    <property type="protein sequence ID" value="KAK8964596.1"/>
    <property type="molecule type" value="Genomic_DNA"/>
</dbReference>
<sequence>MLAGDSRQGTKQFLTEIDGLTNVVHANLIQLIGCCVHDKSRMLVHEYMENNSVDHVLLSRKRIPSKLNWGTRASICIGTAKGLSFLHEELDPPIVHRDIKACNILLDQNYAPKIGDFGLAMFFPDNITRISTGVSGTTGYLAPEYALNGKLTKKADVYSFGVLLLEIVSRRSISRIGLFKMDEDLLDWAWKLFKEGTLMELVDPILTDCKEEEVLRFIKVALFCTQRYIQRRPTMPQVVEMLSRLVWLNEKVLTPPGFIEDPHHFKRGHEASLNAPRDWINEHSLMDSTVPVSIATATFSDLSPR</sequence>
<evidence type="ECO:0000256" key="2">
    <source>
        <dbReference type="ARBA" id="ARBA00022741"/>
    </source>
</evidence>
<evidence type="ECO:0000313" key="6">
    <source>
        <dbReference type="EMBL" id="KAK8964596.1"/>
    </source>
</evidence>
<dbReference type="Proteomes" id="UP001412067">
    <property type="component" value="Unassembled WGS sequence"/>
</dbReference>
<accession>A0ABR2MLL2</accession>
<dbReference type="InterPro" id="IPR011009">
    <property type="entry name" value="Kinase-like_dom_sf"/>
</dbReference>
<keyword evidence="2" id="KW-0547">Nucleotide-binding</keyword>
<dbReference type="PROSITE" id="PS00108">
    <property type="entry name" value="PROTEIN_KINASE_ST"/>
    <property type="match status" value="1"/>
</dbReference>
<feature type="domain" description="Protein kinase" evidence="5">
    <location>
        <begin position="1"/>
        <end position="248"/>
    </location>
</feature>
<keyword evidence="1" id="KW-0808">Transferase</keyword>
<evidence type="ECO:0000256" key="1">
    <source>
        <dbReference type="ARBA" id="ARBA00022679"/>
    </source>
</evidence>
<gene>
    <name evidence="6" type="ORF">KSP40_PGU013401</name>
</gene>
<dbReference type="Pfam" id="PF07714">
    <property type="entry name" value="PK_Tyr_Ser-Thr"/>
    <property type="match status" value="1"/>
</dbReference>
<dbReference type="SUPFAM" id="SSF56112">
    <property type="entry name" value="Protein kinase-like (PK-like)"/>
    <property type="match status" value="1"/>
</dbReference>
<dbReference type="PANTHER" id="PTHR47973">
    <property type="entry name" value="CYSTEINE-RICH RECEPTOR-LIKE PROTEIN KINASE 3"/>
    <property type="match status" value="1"/>
</dbReference>
<comment type="caution">
    <text evidence="6">The sequence shown here is derived from an EMBL/GenBank/DDBJ whole genome shotgun (WGS) entry which is preliminary data.</text>
</comment>
<dbReference type="InterPro" id="IPR001245">
    <property type="entry name" value="Ser-Thr/Tyr_kinase_cat_dom"/>
</dbReference>
<dbReference type="SMART" id="SM00220">
    <property type="entry name" value="S_TKc"/>
    <property type="match status" value="1"/>
</dbReference>
<dbReference type="Gene3D" id="1.10.510.10">
    <property type="entry name" value="Transferase(Phosphotransferase) domain 1"/>
    <property type="match status" value="1"/>
</dbReference>
<dbReference type="Gene3D" id="3.30.200.20">
    <property type="entry name" value="Phosphorylase Kinase, domain 1"/>
    <property type="match status" value="1"/>
</dbReference>
<evidence type="ECO:0000256" key="3">
    <source>
        <dbReference type="ARBA" id="ARBA00022777"/>
    </source>
</evidence>
<evidence type="ECO:0000259" key="5">
    <source>
        <dbReference type="PROSITE" id="PS50011"/>
    </source>
</evidence>
<dbReference type="PROSITE" id="PS50011">
    <property type="entry name" value="PROTEIN_KINASE_DOM"/>
    <property type="match status" value="1"/>
</dbReference>
<dbReference type="InterPro" id="IPR000719">
    <property type="entry name" value="Prot_kinase_dom"/>
</dbReference>
<reference evidence="6 7" key="1">
    <citation type="journal article" date="2022" name="Nat. Plants">
        <title>Genomes of leafy and leafless Platanthera orchids illuminate the evolution of mycoheterotrophy.</title>
        <authorList>
            <person name="Li M.H."/>
            <person name="Liu K.W."/>
            <person name="Li Z."/>
            <person name="Lu H.C."/>
            <person name="Ye Q.L."/>
            <person name="Zhang D."/>
            <person name="Wang J.Y."/>
            <person name="Li Y.F."/>
            <person name="Zhong Z.M."/>
            <person name="Liu X."/>
            <person name="Yu X."/>
            <person name="Liu D.K."/>
            <person name="Tu X.D."/>
            <person name="Liu B."/>
            <person name="Hao Y."/>
            <person name="Liao X.Y."/>
            <person name="Jiang Y.T."/>
            <person name="Sun W.H."/>
            <person name="Chen J."/>
            <person name="Chen Y.Q."/>
            <person name="Ai Y."/>
            <person name="Zhai J.W."/>
            <person name="Wu S.S."/>
            <person name="Zhou Z."/>
            <person name="Hsiao Y.Y."/>
            <person name="Wu W.L."/>
            <person name="Chen Y.Y."/>
            <person name="Lin Y.F."/>
            <person name="Hsu J.L."/>
            <person name="Li C.Y."/>
            <person name="Wang Z.W."/>
            <person name="Zhao X."/>
            <person name="Zhong W.Y."/>
            <person name="Ma X.K."/>
            <person name="Ma L."/>
            <person name="Huang J."/>
            <person name="Chen G.Z."/>
            <person name="Huang M.Z."/>
            <person name="Huang L."/>
            <person name="Peng D.H."/>
            <person name="Luo Y.B."/>
            <person name="Zou S.Q."/>
            <person name="Chen S.P."/>
            <person name="Lan S."/>
            <person name="Tsai W.C."/>
            <person name="Van de Peer Y."/>
            <person name="Liu Z.J."/>
        </authorList>
    </citation>
    <scope>NUCLEOTIDE SEQUENCE [LARGE SCALE GENOMIC DNA]</scope>
    <source>
        <strain evidence="6">Lor288</strain>
    </source>
</reference>
<name>A0ABR2MLL2_9ASPA</name>
<protein>
    <submittedName>
        <fullName evidence="6">LRR receptor-like serine/threonine-protein kinase</fullName>
    </submittedName>
</protein>
<keyword evidence="3" id="KW-0418">Kinase</keyword>
<proteinExistence type="predicted"/>
<keyword evidence="4" id="KW-0067">ATP-binding</keyword>
<evidence type="ECO:0000313" key="7">
    <source>
        <dbReference type="Proteomes" id="UP001412067"/>
    </source>
</evidence>
<dbReference type="InterPro" id="IPR008271">
    <property type="entry name" value="Ser/Thr_kinase_AS"/>
</dbReference>
<keyword evidence="7" id="KW-1185">Reference proteome</keyword>
<evidence type="ECO:0000256" key="4">
    <source>
        <dbReference type="ARBA" id="ARBA00022840"/>
    </source>
</evidence>
<organism evidence="6 7">
    <name type="scientific">Platanthera guangdongensis</name>
    <dbReference type="NCBI Taxonomy" id="2320717"/>
    <lineage>
        <taxon>Eukaryota</taxon>
        <taxon>Viridiplantae</taxon>
        <taxon>Streptophyta</taxon>
        <taxon>Embryophyta</taxon>
        <taxon>Tracheophyta</taxon>
        <taxon>Spermatophyta</taxon>
        <taxon>Magnoliopsida</taxon>
        <taxon>Liliopsida</taxon>
        <taxon>Asparagales</taxon>
        <taxon>Orchidaceae</taxon>
        <taxon>Orchidoideae</taxon>
        <taxon>Orchideae</taxon>
        <taxon>Orchidinae</taxon>
        <taxon>Platanthera</taxon>
    </lineage>
</organism>